<evidence type="ECO:0000313" key="2">
    <source>
        <dbReference type="EMBL" id="GIH08120.1"/>
    </source>
</evidence>
<keyword evidence="1" id="KW-0812">Transmembrane</keyword>
<dbReference type="PANTHER" id="PTHR37305">
    <property type="entry name" value="INTEGRAL MEMBRANE PROTEIN-RELATED"/>
    <property type="match status" value="1"/>
</dbReference>
<dbReference type="RefSeq" id="WP_203911880.1">
    <property type="nucleotide sequence ID" value="NZ_BONY01000045.1"/>
</dbReference>
<keyword evidence="1" id="KW-0472">Membrane</keyword>
<evidence type="ECO:0000256" key="1">
    <source>
        <dbReference type="SAM" id="Phobius"/>
    </source>
</evidence>
<feature type="transmembrane region" description="Helical" evidence="1">
    <location>
        <begin position="121"/>
        <end position="144"/>
    </location>
</feature>
<dbReference type="Proteomes" id="UP000612899">
    <property type="component" value="Unassembled WGS sequence"/>
</dbReference>
<sequence>MRVFWKTVRDNRRGWIGWTLAVTAVASMYASFWTSIGKNPEMAKAMETYPESLKEALHLQNLNQPESYLASSVFGLLVPMLVAVFAVSAGVKAIASDEEAGTLDLVLAHPVSRVSLALQRFGAIAAVLAVMGTVLCLAIIGLRGPAEFPEVAPSKIMAICLQLALFGLFFAALSYAAGAWTGKRIAAIGTGAAVVVLGYLADSFLPQIEGFGWTESISPFDWYLGGEPLRNGVQPGHAALLLGLAVLLAAAGTWRFNRRDVTV</sequence>
<dbReference type="Pfam" id="PF12679">
    <property type="entry name" value="ABC2_membrane_2"/>
    <property type="match status" value="1"/>
</dbReference>
<dbReference type="PANTHER" id="PTHR37305:SF1">
    <property type="entry name" value="MEMBRANE PROTEIN"/>
    <property type="match status" value="1"/>
</dbReference>
<reference evidence="2" key="1">
    <citation type="submission" date="2021-01" db="EMBL/GenBank/DDBJ databases">
        <title>Whole genome shotgun sequence of Rhizocola hellebori NBRC 109834.</title>
        <authorList>
            <person name="Komaki H."/>
            <person name="Tamura T."/>
        </authorList>
    </citation>
    <scope>NUCLEOTIDE SEQUENCE</scope>
    <source>
        <strain evidence="2">NBRC 109834</strain>
    </source>
</reference>
<feature type="transmembrane region" description="Helical" evidence="1">
    <location>
        <begin position="15"/>
        <end position="36"/>
    </location>
</feature>
<gene>
    <name evidence="2" type="ORF">Rhe02_61870</name>
</gene>
<feature type="transmembrane region" description="Helical" evidence="1">
    <location>
        <begin position="238"/>
        <end position="256"/>
    </location>
</feature>
<dbReference type="AlphaFoldDB" id="A0A8J3QEH4"/>
<name>A0A8J3QEH4_9ACTN</name>
<feature type="transmembrane region" description="Helical" evidence="1">
    <location>
        <begin position="185"/>
        <end position="201"/>
    </location>
</feature>
<feature type="transmembrane region" description="Helical" evidence="1">
    <location>
        <begin position="156"/>
        <end position="178"/>
    </location>
</feature>
<accession>A0A8J3QEH4</accession>
<comment type="caution">
    <text evidence="2">The sequence shown here is derived from an EMBL/GenBank/DDBJ whole genome shotgun (WGS) entry which is preliminary data.</text>
</comment>
<evidence type="ECO:0008006" key="4">
    <source>
        <dbReference type="Google" id="ProtNLM"/>
    </source>
</evidence>
<evidence type="ECO:0000313" key="3">
    <source>
        <dbReference type="Proteomes" id="UP000612899"/>
    </source>
</evidence>
<feature type="transmembrane region" description="Helical" evidence="1">
    <location>
        <begin position="68"/>
        <end position="87"/>
    </location>
</feature>
<protein>
    <recommendedName>
        <fullName evidence="4">ABC transporter permease</fullName>
    </recommendedName>
</protein>
<keyword evidence="3" id="KW-1185">Reference proteome</keyword>
<organism evidence="2 3">
    <name type="scientific">Rhizocola hellebori</name>
    <dbReference type="NCBI Taxonomy" id="1392758"/>
    <lineage>
        <taxon>Bacteria</taxon>
        <taxon>Bacillati</taxon>
        <taxon>Actinomycetota</taxon>
        <taxon>Actinomycetes</taxon>
        <taxon>Micromonosporales</taxon>
        <taxon>Micromonosporaceae</taxon>
        <taxon>Rhizocola</taxon>
    </lineage>
</organism>
<dbReference type="EMBL" id="BONY01000045">
    <property type="protein sequence ID" value="GIH08120.1"/>
    <property type="molecule type" value="Genomic_DNA"/>
</dbReference>
<dbReference type="GO" id="GO:0005886">
    <property type="term" value="C:plasma membrane"/>
    <property type="evidence" value="ECO:0007669"/>
    <property type="project" value="UniProtKB-SubCell"/>
</dbReference>
<keyword evidence="1" id="KW-1133">Transmembrane helix</keyword>
<proteinExistence type="predicted"/>
<dbReference type="GO" id="GO:0140359">
    <property type="term" value="F:ABC-type transporter activity"/>
    <property type="evidence" value="ECO:0007669"/>
    <property type="project" value="InterPro"/>
</dbReference>